<organism evidence="2 3">
    <name type="scientific">Aeromonas enteropelogenes</name>
    <name type="common">Aeromonas trota</name>
    <dbReference type="NCBI Taxonomy" id="29489"/>
    <lineage>
        <taxon>Bacteria</taxon>
        <taxon>Pseudomonadati</taxon>
        <taxon>Pseudomonadota</taxon>
        <taxon>Gammaproteobacteria</taxon>
        <taxon>Aeromonadales</taxon>
        <taxon>Aeromonadaceae</taxon>
        <taxon>Aeromonas</taxon>
    </lineage>
</organism>
<gene>
    <name evidence="2" type="ORF">V1482_19895</name>
</gene>
<keyword evidence="1" id="KW-0472">Membrane</keyword>
<feature type="transmembrane region" description="Helical" evidence="1">
    <location>
        <begin position="43"/>
        <end position="63"/>
    </location>
</feature>
<dbReference type="EMBL" id="JAZDDP010000016">
    <property type="protein sequence ID" value="MEL3921671.1"/>
    <property type="molecule type" value="Genomic_DNA"/>
</dbReference>
<comment type="caution">
    <text evidence="2">The sequence shown here is derived from an EMBL/GenBank/DDBJ whole genome shotgun (WGS) entry which is preliminary data.</text>
</comment>
<keyword evidence="3" id="KW-1185">Reference proteome</keyword>
<proteinExistence type="predicted"/>
<evidence type="ECO:0008006" key="4">
    <source>
        <dbReference type="Google" id="ProtNLM"/>
    </source>
</evidence>
<accession>A0ABU9JI24</accession>
<dbReference type="RefSeq" id="WP_342018312.1">
    <property type="nucleotide sequence ID" value="NZ_JAVTII010000017.1"/>
</dbReference>
<name>A0ABU9JI24_AEREN</name>
<evidence type="ECO:0000313" key="3">
    <source>
        <dbReference type="Proteomes" id="UP001491613"/>
    </source>
</evidence>
<keyword evidence="1" id="KW-1133">Transmembrane helix</keyword>
<reference evidence="2 3" key="1">
    <citation type="submission" date="2024-01" db="EMBL/GenBank/DDBJ databases">
        <title>Horizontal gene transfer in Aeromonas trota.</title>
        <authorList>
            <person name="Otero Olarra J.E."/>
            <person name="Perez Valdespino A."/>
        </authorList>
    </citation>
    <scope>NUCLEOTIDE SEQUENCE [LARGE SCALE GENOMIC DNA]</scope>
    <source>
        <strain evidence="2 3">9.1</strain>
    </source>
</reference>
<keyword evidence="1" id="KW-0812">Transmembrane</keyword>
<feature type="transmembrane region" description="Helical" evidence="1">
    <location>
        <begin position="75"/>
        <end position="97"/>
    </location>
</feature>
<sequence length="208" mass="23664">MANEVEEKRKNDIELLKVKVDIWKQVINTQQHFNDLEMKVRNFAILILSAFIGAIGVSFKSGFSLDIMGHSTSIATILSLGAAIIWMLFFFVDVYWYHPLLIGAVKQGMKIERELEHELPNIIGLTKTIGDESPVKINFWKWNTHLHSKGKANIYYIGVFVILIVSSVILFFVDTPKNSDAINKQNKSATINCTKQKYNTIECAFNLP</sequence>
<feature type="transmembrane region" description="Helical" evidence="1">
    <location>
        <begin position="154"/>
        <end position="173"/>
    </location>
</feature>
<dbReference type="Proteomes" id="UP001491613">
    <property type="component" value="Unassembled WGS sequence"/>
</dbReference>
<evidence type="ECO:0000256" key="1">
    <source>
        <dbReference type="SAM" id="Phobius"/>
    </source>
</evidence>
<protein>
    <recommendedName>
        <fullName evidence="4">SMODS and SLOG-associating 2TM effector domain-containing protein</fullName>
    </recommendedName>
</protein>
<evidence type="ECO:0000313" key="2">
    <source>
        <dbReference type="EMBL" id="MEL3921671.1"/>
    </source>
</evidence>